<feature type="region of interest" description="Disordered" evidence="1">
    <location>
        <begin position="149"/>
        <end position="213"/>
    </location>
</feature>
<feature type="compositionally biased region" description="Polar residues" evidence="1">
    <location>
        <begin position="15"/>
        <end position="28"/>
    </location>
</feature>
<protein>
    <submittedName>
        <fullName evidence="2">Uncharacterized protein</fullName>
    </submittedName>
</protein>
<gene>
    <name evidence="2" type="ORF">H9850_02475</name>
</gene>
<feature type="region of interest" description="Disordered" evidence="1">
    <location>
        <begin position="1"/>
        <end position="28"/>
    </location>
</feature>
<reference evidence="2" key="1">
    <citation type="journal article" date="2021" name="PeerJ">
        <title>Extensive microbial diversity within the chicken gut microbiome revealed by metagenomics and culture.</title>
        <authorList>
            <person name="Gilroy R."/>
            <person name="Ravi A."/>
            <person name="Getino M."/>
            <person name="Pursley I."/>
            <person name="Horton D.L."/>
            <person name="Alikhan N.F."/>
            <person name="Baker D."/>
            <person name="Gharbi K."/>
            <person name="Hall N."/>
            <person name="Watson M."/>
            <person name="Adriaenssens E.M."/>
            <person name="Foster-Nyarko E."/>
            <person name="Jarju S."/>
            <person name="Secka A."/>
            <person name="Antonio M."/>
            <person name="Oren A."/>
            <person name="Chaudhuri R.R."/>
            <person name="La Ragione R."/>
            <person name="Hildebrand F."/>
            <person name="Pallen M.J."/>
        </authorList>
    </citation>
    <scope>NUCLEOTIDE SEQUENCE</scope>
    <source>
        <strain evidence="2">USASDec5-558</strain>
    </source>
</reference>
<dbReference type="EMBL" id="DXEV01000045">
    <property type="protein sequence ID" value="HIX56317.1"/>
    <property type="molecule type" value="Genomic_DNA"/>
</dbReference>
<reference evidence="2" key="2">
    <citation type="submission" date="2021-04" db="EMBL/GenBank/DDBJ databases">
        <authorList>
            <person name="Gilroy R."/>
        </authorList>
    </citation>
    <scope>NUCLEOTIDE SEQUENCE</scope>
    <source>
        <strain evidence="2">USASDec5-558</strain>
    </source>
</reference>
<proteinExistence type="predicted"/>
<dbReference type="AlphaFoldDB" id="A0A9D2AZU4"/>
<feature type="compositionally biased region" description="Polar residues" evidence="1">
    <location>
        <begin position="95"/>
        <end position="105"/>
    </location>
</feature>
<evidence type="ECO:0000256" key="1">
    <source>
        <dbReference type="SAM" id="MobiDB-lite"/>
    </source>
</evidence>
<sequence length="327" mass="36305">MANKRSNCPPPPEPTNTATSAATLSPKQTVSAARKRGYTLLVVGMCSLLSLGLTACSSSSSSDSSERPYLTAEEIMASHTSTETLKELRAAQEELSAQQNASKSTHFGLDTDHSSWTSENTAIYQQALHNTDLVYDEATASFINVESAPASQSIFTPKRSELFTPERTQVEYYDPDTQQARNTHTGRAIRPNGSNSDDGSSANADDKDSSPTRTARRTLNLMQVMALAHQAQASSAADTIAYQSRWERLRQGDPYPATEPHNPSSIKQTKTWWQLGDGPERTRIDYFDYDPFYYRPWYIRTGPAPLVPVHYRYHRGPAGGVFFHYVH</sequence>
<name>A0A9D2AZU4_9GAMM</name>
<dbReference type="Proteomes" id="UP000886829">
    <property type="component" value="Unassembled WGS sequence"/>
</dbReference>
<organism evidence="2 3">
    <name type="scientific">Candidatus Anaerobiospirillum pullistercoris</name>
    <dbReference type="NCBI Taxonomy" id="2838452"/>
    <lineage>
        <taxon>Bacteria</taxon>
        <taxon>Pseudomonadati</taxon>
        <taxon>Pseudomonadota</taxon>
        <taxon>Gammaproteobacteria</taxon>
        <taxon>Aeromonadales</taxon>
        <taxon>Succinivibrionaceae</taxon>
        <taxon>Anaerobiospirillum</taxon>
    </lineage>
</organism>
<comment type="caution">
    <text evidence="2">The sequence shown here is derived from an EMBL/GenBank/DDBJ whole genome shotgun (WGS) entry which is preliminary data.</text>
</comment>
<feature type="compositionally biased region" description="Polar residues" evidence="1">
    <location>
        <begin position="176"/>
        <end position="185"/>
    </location>
</feature>
<evidence type="ECO:0000313" key="3">
    <source>
        <dbReference type="Proteomes" id="UP000886829"/>
    </source>
</evidence>
<feature type="region of interest" description="Disordered" evidence="1">
    <location>
        <begin position="93"/>
        <end position="112"/>
    </location>
</feature>
<evidence type="ECO:0000313" key="2">
    <source>
        <dbReference type="EMBL" id="HIX56317.1"/>
    </source>
</evidence>
<accession>A0A9D2AZU4</accession>
<feature type="compositionally biased region" description="Low complexity" evidence="1">
    <location>
        <begin position="192"/>
        <end position="203"/>
    </location>
</feature>